<dbReference type="KEGG" id="vg:77946993"/>
<name>A0A6G8R6T0_9CAUD</name>
<dbReference type="EMBL" id="MT162467">
    <property type="protein sequence ID" value="QIN97115.1"/>
    <property type="molecule type" value="Genomic_DNA"/>
</dbReference>
<evidence type="ECO:0000313" key="3">
    <source>
        <dbReference type="Proteomes" id="UP000501900"/>
    </source>
</evidence>
<dbReference type="GeneID" id="77946993"/>
<dbReference type="Proteomes" id="UP000501900">
    <property type="component" value="Genome"/>
</dbReference>
<keyword evidence="1" id="KW-0472">Membrane</keyword>
<dbReference type="RefSeq" id="YP_010670783.1">
    <property type="nucleotide sequence ID" value="NC_070965.1"/>
</dbReference>
<organism evidence="2 3">
    <name type="scientific">Synechococcus phage S-H34</name>
    <dbReference type="NCBI Taxonomy" id="2718942"/>
    <lineage>
        <taxon>Viruses</taxon>
        <taxon>Duplodnaviria</taxon>
        <taxon>Heunggongvirae</taxon>
        <taxon>Uroviricota</taxon>
        <taxon>Caudoviricetes</taxon>
        <taxon>Pantevenvirales</taxon>
        <taxon>Kyanoviridae</taxon>
        <taxon>Makaravirus</taxon>
        <taxon>Makaravirus thirtyfour</taxon>
    </lineage>
</organism>
<feature type="transmembrane region" description="Helical" evidence="1">
    <location>
        <begin position="6"/>
        <end position="28"/>
    </location>
</feature>
<protein>
    <submittedName>
        <fullName evidence="2">Uncharacterized protein</fullName>
    </submittedName>
</protein>
<evidence type="ECO:0000256" key="1">
    <source>
        <dbReference type="SAM" id="Phobius"/>
    </source>
</evidence>
<keyword evidence="3" id="KW-1185">Reference proteome</keyword>
<evidence type="ECO:0000313" key="2">
    <source>
        <dbReference type="EMBL" id="QIN97115.1"/>
    </source>
</evidence>
<proteinExistence type="predicted"/>
<sequence length="33" mass="3561">MSVLDVTALVGLVSSLFLLLIVGELYLLEALKK</sequence>
<keyword evidence="1" id="KW-0812">Transmembrane</keyword>
<reference evidence="2 3" key="1">
    <citation type="submission" date="2020-03" db="EMBL/GenBank/DDBJ databases">
        <title>The Isolation and Genome Sequence of a Novel Cyanophage S-H34 from the Huanghai Sea, China.</title>
        <authorList>
            <person name="Jiang T."/>
        </authorList>
    </citation>
    <scope>NUCLEOTIDE SEQUENCE [LARGE SCALE GENOMIC DNA]</scope>
</reference>
<accession>A0A6G8R6T0</accession>
<keyword evidence="1" id="KW-1133">Transmembrane helix</keyword>